<dbReference type="EMBL" id="WNTK01000017">
    <property type="protein sequence ID" value="KAG9473272.1"/>
    <property type="molecule type" value="Genomic_DNA"/>
</dbReference>
<dbReference type="AlphaFoldDB" id="A0A8J6JYZ3"/>
<comment type="caution">
    <text evidence="2">The sequence shown here is derived from an EMBL/GenBank/DDBJ whole genome shotgun (WGS) entry which is preliminary data.</text>
</comment>
<keyword evidence="3" id="KW-1185">Reference proteome</keyword>
<protein>
    <submittedName>
        <fullName evidence="2">Uncharacterized protein</fullName>
    </submittedName>
</protein>
<reference evidence="2" key="1">
    <citation type="thesis" date="2020" institute="ProQuest LLC" country="789 East Eisenhower Parkway, Ann Arbor, MI, USA">
        <title>Comparative Genomics and Chromosome Evolution.</title>
        <authorList>
            <person name="Mudd A.B."/>
        </authorList>
    </citation>
    <scope>NUCLEOTIDE SEQUENCE</scope>
    <source>
        <strain evidence="2">HN-11 Male</strain>
        <tissue evidence="2">Kidney and liver</tissue>
    </source>
</reference>
<accession>A0A8J6JYZ3</accession>
<evidence type="ECO:0000313" key="2">
    <source>
        <dbReference type="EMBL" id="KAG9473272.1"/>
    </source>
</evidence>
<organism evidence="2 3">
    <name type="scientific">Eleutherodactylus coqui</name>
    <name type="common">Puerto Rican coqui</name>
    <dbReference type="NCBI Taxonomy" id="57060"/>
    <lineage>
        <taxon>Eukaryota</taxon>
        <taxon>Metazoa</taxon>
        <taxon>Chordata</taxon>
        <taxon>Craniata</taxon>
        <taxon>Vertebrata</taxon>
        <taxon>Euteleostomi</taxon>
        <taxon>Amphibia</taxon>
        <taxon>Batrachia</taxon>
        <taxon>Anura</taxon>
        <taxon>Neobatrachia</taxon>
        <taxon>Hyloidea</taxon>
        <taxon>Eleutherodactylidae</taxon>
        <taxon>Eleutherodactylinae</taxon>
        <taxon>Eleutherodactylus</taxon>
        <taxon>Eleutherodactylus</taxon>
    </lineage>
</organism>
<feature type="region of interest" description="Disordered" evidence="1">
    <location>
        <begin position="30"/>
        <end position="93"/>
    </location>
</feature>
<evidence type="ECO:0000256" key="1">
    <source>
        <dbReference type="SAM" id="MobiDB-lite"/>
    </source>
</evidence>
<evidence type="ECO:0000313" key="3">
    <source>
        <dbReference type="Proteomes" id="UP000770717"/>
    </source>
</evidence>
<gene>
    <name evidence="2" type="ORF">GDO78_019493</name>
</gene>
<proteinExistence type="predicted"/>
<feature type="compositionally biased region" description="Polar residues" evidence="1">
    <location>
        <begin position="32"/>
        <end position="46"/>
    </location>
</feature>
<dbReference type="Proteomes" id="UP000770717">
    <property type="component" value="Unassembled WGS sequence"/>
</dbReference>
<name>A0A8J6JYZ3_ELECQ</name>
<sequence length="93" mass="10402">MVMEGLSHSGHQGVKRHRAVYRGCYRLRASRTGDNSHVSSPRSLPWSSPYLGVRGPRGRRGSPLYGELQRPSYCSSGHTARKKIRTGPSDPRR</sequence>